<evidence type="ECO:0000313" key="3">
    <source>
        <dbReference type="Proteomes" id="UP000075243"/>
    </source>
</evidence>
<dbReference type="Gene3D" id="3.80.10.10">
    <property type="entry name" value="Ribonuclease Inhibitor"/>
    <property type="match status" value="1"/>
</dbReference>
<dbReference type="EMBL" id="CM003613">
    <property type="protein sequence ID" value="KYP56364.1"/>
    <property type="molecule type" value="Genomic_DNA"/>
</dbReference>
<dbReference type="InterPro" id="IPR055411">
    <property type="entry name" value="LRR_FXL15/At3g58940/PEG3-like"/>
</dbReference>
<dbReference type="SUPFAM" id="SSF81383">
    <property type="entry name" value="F-box domain"/>
    <property type="match status" value="1"/>
</dbReference>
<accession>A0A151SNF7</accession>
<dbReference type="InterPro" id="IPR006566">
    <property type="entry name" value="FBD"/>
</dbReference>
<gene>
    <name evidence="2" type="ORF">KK1_002602</name>
</gene>
<dbReference type="STRING" id="3821.A0A151SNF7"/>
<name>A0A151SNF7_CAJCA</name>
<dbReference type="Gramene" id="C.cajan_02539.t">
    <property type="protein sequence ID" value="C.cajan_02539.t"/>
    <property type="gene ID" value="C.cajan_02539"/>
</dbReference>
<dbReference type="Pfam" id="PF08387">
    <property type="entry name" value="FBD"/>
    <property type="match status" value="1"/>
</dbReference>
<keyword evidence="3" id="KW-1185">Reference proteome</keyword>
<dbReference type="AlphaFoldDB" id="A0A151SNF7"/>
<dbReference type="OMA" id="CSEGIMM"/>
<organism evidence="2 3">
    <name type="scientific">Cajanus cajan</name>
    <name type="common">Pigeon pea</name>
    <name type="synonym">Cajanus indicus</name>
    <dbReference type="NCBI Taxonomy" id="3821"/>
    <lineage>
        <taxon>Eukaryota</taxon>
        <taxon>Viridiplantae</taxon>
        <taxon>Streptophyta</taxon>
        <taxon>Embryophyta</taxon>
        <taxon>Tracheophyta</taxon>
        <taxon>Spermatophyta</taxon>
        <taxon>Magnoliopsida</taxon>
        <taxon>eudicotyledons</taxon>
        <taxon>Gunneridae</taxon>
        <taxon>Pentapetalae</taxon>
        <taxon>rosids</taxon>
        <taxon>fabids</taxon>
        <taxon>Fabales</taxon>
        <taxon>Fabaceae</taxon>
        <taxon>Papilionoideae</taxon>
        <taxon>50 kb inversion clade</taxon>
        <taxon>NPAAA clade</taxon>
        <taxon>indigoferoid/millettioid clade</taxon>
        <taxon>Phaseoleae</taxon>
        <taxon>Cajanus</taxon>
    </lineage>
</organism>
<dbReference type="SMART" id="SM00579">
    <property type="entry name" value="FBD"/>
    <property type="match status" value="1"/>
</dbReference>
<dbReference type="PANTHER" id="PTHR31900:SF34">
    <property type="entry name" value="EMB|CAB62440.1-RELATED"/>
    <property type="match status" value="1"/>
</dbReference>
<reference evidence="2 3" key="1">
    <citation type="journal article" date="2012" name="Nat. Biotechnol.">
        <title>Draft genome sequence of pigeonpea (Cajanus cajan), an orphan legume crop of resource-poor farmers.</title>
        <authorList>
            <person name="Varshney R.K."/>
            <person name="Chen W."/>
            <person name="Li Y."/>
            <person name="Bharti A.K."/>
            <person name="Saxena R.K."/>
            <person name="Schlueter J.A."/>
            <person name="Donoghue M.T."/>
            <person name="Azam S."/>
            <person name="Fan G."/>
            <person name="Whaley A.M."/>
            <person name="Farmer A.D."/>
            <person name="Sheridan J."/>
            <person name="Iwata A."/>
            <person name="Tuteja R."/>
            <person name="Penmetsa R.V."/>
            <person name="Wu W."/>
            <person name="Upadhyaya H.D."/>
            <person name="Yang S.P."/>
            <person name="Shah T."/>
            <person name="Saxena K.B."/>
            <person name="Michael T."/>
            <person name="McCombie W.R."/>
            <person name="Yang B."/>
            <person name="Zhang G."/>
            <person name="Yang H."/>
            <person name="Wang J."/>
            <person name="Spillane C."/>
            <person name="Cook D.R."/>
            <person name="May G.D."/>
            <person name="Xu X."/>
            <person name="Jackson S.A."/>
        </authorList>
    </citation>
    <scope>NUCLEOTIDE SEQUENCE [LARGE SCALE GENOMIC DNA]</scope>
    <source>
        <strain evidence="3">cv. Asha</strain>
    </source>
</reference>
<dbReference type="InterPro" id="IPR032675">
    <property type="entry name" value="LRR_dom_sf"/>
</dbReference>
<dbReference type="InterPro" id="IPR036047">
    <property type="entry name" value="F-box-like_dom_sf"/>
</dbReference>
<dbReference type="SUPFAM" id="SSF52047">
    <property type="entry name" value="RNI-like"/>
    <property type="match status" value="1"/>
</dbReference>
<evidence type="ECO:0000313" key="2">
    <source>
        <dbReference type="EMBL" id="KYP56364.1"/>
    </source>
</evidence>
<dbReference type="Pfam" id="PF24758">
    <property type="entry name" value="LRR_At5g56370"/>
    <property type="match status" value="1"/>
</dbReference>
<feature type="domain" description="FBD" evidence="1">
    <location>
        <begin position="312"/>
        <end position="382"/>
    </location>
</feature>
<sequence>MEDRIRALADGILGHILSVLPTRDTIATSCLSKRWCPLWRSVPALDLHLDDQTYFQSGCIYSPFLNFAYATLLSHNAQQPLMLVRLRINTRVGPNYIFPKAHFNILIKAIIERGIKNLHLEMPLTLPLPSSVFNCKTLVVLKLWQVGVDILQSVDLPVLKILHLDYVRVGGIGYISRILRGCPVLEELRANRVNFGTIVGYQSMPKLVRANIGTNFGVEFPLEVVKNFVLLILFILNYLQVFYLKFLQFNHQHGFPLFPNLIHLELNFVTFIKWYVVFELLIHCPNLQSFELNKPMARILPQDWACPRFVPECISSQLRRCTVMNYKGTECELQFVKYILHHARALQTMTIQHGLNMWEKFGMLQQLAMCPRGSATCKLLFK</sequence>
<dbReference type="PANTHER" id="PTHR31900">
    <property type="entry name" value="F-BOX/RNI SUPERFAMILY PROTEIN-RELATED"/>
    <property type="match status" value="1"/>
</dbReference>
<proteinExistence type="predicted"/>
<evidence type="ECO:0000259" key="1">
    <source>
        <dbReference type="SMART" id="SM00579"/>
    </source>
</evidence>
<protein>
    <submittedName>
        <fullName evidence="2">F-box/FBD/LRR-repeat protein At4g26340 family</fullName>
    </submittedName>
</protein>
<dbReference type="InterPro" id="IPR050232">
    <property type="entry name" value="FBL13/AtMIF1-like"/>
</dbReference>
<dbReference type="Proteomes" id="UP000075243">
    <property type="component" value="Chromosome 11"/>
</dbReference>